<feature type="chain" id="PRO_5001457899" evidence="1">
    <location>
        <begin position="30"/>
        <end position="199"/>
    </location>
</feature>
<sequence>MRPTSRSTRFSALLTAVLVGLSVMTAASAARAQAPGDDIRQRIAQAAVSQIGQREQGTNLYPIRYKTSSAVLRPAAWCGIFANWSWRQGGVTLRPNMSGLGVAQGHWATYWQDWGRRNGRWKPIAARRAALGDAVVYGNYPASRHVGIVVGVRYGQDGRVRQVRTVEGNLRDQVTDTRWRDITRLGGGGTVATGFVSPI</sequence>
<dbReference type="Proteomes" id="UP000021053">
    <property type="component" value="Unassembled WGS sequence"/>
</dbReference>
<comment type="caution">
    <text evidence="2">The sequence shown here is derived from an EMBL/GenBank/DDBJ whole genome shotgun (WGS) entry which is preliminary data.</text>
</comment>
<evidence type="ECO:0000313" key="2">
    <source>
        <dbReference type="EMBL" id="EXG81870.1"/>
    </source>
</evidence>
<keyword evidence="1" id="KW-0732">Signal</keyword>
<reference evidence="2 3" key="1">
    <citation type="submission" date="2013-07" db="EMBL/GenBank/DDBJ databases">
        <authorList>
            <consortium name="DOE Joint Genome Institute"/>
            <person name="Eisen J."/>
            <person name="Huntemann M."/>
            <person name="Han J."/>
            <person name="Chen A."/>
            <person name="Kyrpides N."/>
            <person name="Mavromatis K."/>
            <person name="Markowitz V."/>
            <person name="Palaniappan K."/>
            <person name="Ivanova N."/>
            <person name="Schaumberg A."/>
            <person name="Pati A."/>
            <person name="Liolios K."/>
            <person name="Nordberg H.P."/>
            <person name="Cantor M.N."/>
            <person name="Hua S.X."/>
            <person name="Woyke T."/>
        </authorList>
    </citation>
    <scope>NUCLEOTIDE SEQUENCE [LARGE SCALE GENOMIC DNA]</scope>
    <source>
        <strain evidence="2 3">DSM 44712</strain>
    </source>
</reference>
<gene>
    <name evidence="2" type="ORF">CryarDRAFT_2991</name>
</gene>
<feature type="signal peptide" evidence="1">
    <location>
        <begin position="1"/>
        <end position="29"/>
    </location>
</feature>
<evidence type="ECO:0000256" key="1">
    <source>
        <dbReference type="SAM" id="SignalP"/>
    </source>
</evidence>
<name>A0A010YNW9_9ACTN</name>
<evidence type="ECO:0000313" key="3">
    <source>
        <dbReference type="Proteomes" id="UP000021053"/>
    </source>
</evidence>
<protein>
    <submittedName>
        <fullName evidence="2">Uncharacterized protein</fullName>
    </submittedName>
</protein>
<dbReference type="RefSeq" id="WP_035851329.1">
    <property type="nucleotide sequence ID" value="NZ_KK073874.1"/>
</dbReference>
<proteinExistence type="predicted"/>
<dbReference type="HOGENOM" id="CLU_1370183_0_0_11"/>
<dbReference type="Gene3D" id="3.90.1720.10">
    <property type="entry name" value="endopeptidase domain like (from Nostoc punctiforme)"/>
    <property type="match status" value="1"/>
</dbReference>
<dbReference type="AlphaFoldDB" id="A0A010YNW9"/>
<dbReference type="EMBL" id="JFBT01000001">
    <property type="protein sequence ID" value="EXG81870.1"/>
    <property type="molecule type" value="Genomic_DNA"/>
</dbReference>
<organism evidence="2 3">
    <name type="scientific">Cryptosporangium arvum DSM 44712</name>
    <dbReference type="NCBI Taxonomy" id="927661"/>
    <lineage>
        <taxon>Bacteria</taxon>
        <taxon>Bacillati</taxon>
        <taxon>Actinomycetota</taxon>
        <taxon>Actinomycetes</taxon>
        <taxon>Cryptosporangiales</taxon>
        <taxon>Cryptosporangiaceae</taxon>
        <taxon>Cryptosporangium</taxon>
    </lineage>
</organism>
<dbReference type="OrthoDB" id="9815928at2"/>
<accession>A0A010YNW9</accession>
<keyword evidence="3" id="KW-1185">Reference proteome</keyword>